<dbReference type="EMBL" id="VCPD01000006">
    <property type="protein sequence ID" value="TMV05696.1"/>
    <property type="molecule type" value="Genomic_DNA"/>
</dbReference>
<dbReference type="Proteomes" id="UP001193035">
    <property type="component" value="Unassembled WGS sequence"/>
</dbReference>
<proteinExistence type="predicted"/>
<reference evidence="1 2" key="1">
    <citation type="submission" date="2019-05" db="EMBL/GenBank/DDBJ databases">
        <title>Ruegeria sp. nov., isolated from tidal flat.</title>
        <authorList>
            <person name="Kim W."/>
        </authorList>
    </citation>
    <scope>NUCLEOTIDE SEQUENCE [LARGE SCALE GENOMIC DNA]</scope>
    <source>
        <strain evidence="1 2">CAU 1488</strain>
    </source>
</reference>
<sequence length="66" mass="7753">MLWLLSPEFIIDLLLDQYAQMTDDDAKALTRRVAERVATREDRAKAWREENAQALAELERRHGEIL</sequence>
<comment type="caution">
    <text evidence="1">The sequence shown here is derived from an EMBL/GenBank/DDBJ whole genome shotgun (WGS) entry which is preliminary data.</text>
</comment>
<organism evidence="1 2">
    <name type="scientific">Ruegeria sediminis</name>
    <dbReference type="NCBI Taxonomy" id="2583820"/>
    <lineage>
        <taxon>Bacteria</taxon>
        <taxon>Pseudomonadati</taxon>
        <taxon>Pseudomonadota</taxon>
        <taxon>Alphaproteobacteria</taxon>
        <taxon>Rhodobacterales</taxon>
        <taxon>Roseobacteraceae</taxon>
        <taxon>Ruegeria</taxon>
    </lineage>
</organism>
<evidence type="ECO:0000313" key="1">
    <source>
        <dbReference type="EMBL" id="TMV05696.1"/>
    </source>
</evidence>
<name>A0ABY2WVF9_9RHOB</name>
<keyword evidence="2" id="KW-1185">Reference proteome</keyword>
<gene>
    <name evidence="1" type="ORF">FGK63_16790</name>
</gene>
<evidence type="ECO:0008006" key="3">
    <source>
        <dbReference type="Google" id="ProtNLM"/>
    </source>
</evidence>
<accession>A0ABY2WVF9</accession>
<dbReference type="RefSeq" id="WP_138844386.1">
    <property type="nucleotide sequence ID" value="NZ_VCPD01000006.1"/>
</dbReference>
<protein>
    <recommendedName>
        <fullName evidence="3">Addiction module protein</fullName>
    </recommendedName>
</protein>
<evidence type="ECO:0000313" key="2">
    <source>
        <dbReference type="Proteomes" id="UP001193035"/>
    </source>
</evidence>